<dbReference type="Gene3D" id="1.10.287.130">
    <property type="match status" value="1"/>
</dbReference>
<gene>
    <name evidence="7" type="ORF">GCM10010967_32390</name>
</gene>
<comment type="catalytic activity">
    <reaction evidence="1">
        <text>ATP + protein L-histidine = ADP + protein N-phospho-L-histidine.</text>
        <dbReference type="EC" id="2.7.13.3"/>
    </reaction>
</comment>
<feature type="transmembrane region" description="Helical" evidence="4">
    <location>
        <begin position="752"/>
        <end position="770"/>
    </location>
</feature>
<dbReference type="EMBL" id="BMLI01000001">
    <property type="protein sequence ID" value="GGM96312.1"/>
    <property type="molecule type" value="Genomic_DNA"/>
</dbReference>
<dbReference type="SUPFAM" id="SSF47384">
    <property type="entry name" value="Homodimeric domain of signal transducing histidine kinase"/>
    <property type="match status" value="1"/>
</dbReference>
<dbReference type="InterPro" id="IPR013783">
    <property type="entry name" value="Ig-like_fold"/>
</dbReference>
<feature type="signal peptide" evidence="5">
    <location>
        <begin position="1"/>
        <end position="19"/>
    </location>
</feature>
<dbReference type="SUPFAM" id="SSF55874">
    <property type="entry name" value="ATPase domain of HSP90 chaperone/DNA topoisomerase II/histidine kinase"/>
    <property type="match status" value="1"/>
</dbReference>
<dbReference type="Pfam" id="PF07494">
    <property type="entry name" value="Reg_prop"/>
    <property type="match status" value="1"/>
</dbReference>
<keyword evidence="8" id="KW-1185">Reference proteome</keyword>
<dbReference type="PROSITE" id="PS50109">
    <property type="entry name" value="HIS_KIN"/>
    <property type="match status" value="1"/>
</dbReference>
<dbReference type="InterPro" id="IPR036097">
    <property type="entry name" value="HisK_dim/P_sf"/>
</dbReference>
<evidence type="ECO:0000256" key="1">
    <source>
        <dbReference type="ARBA" id="ARBA00000085"/>
    </source>
</evidence>
<dbReference type="Gene3D" id="2.130.10.10">
    <property type="entry name" value="YVTN repeat-like/Quinoprotein amine dehydrogenase"/>
    <property type="match status" value="2"/>
</dbReference>
<accession>A0ABQ2I0N1</accession>
<keyword evidence="4" id="KW-1133">Transmembrane helix</keyword>
<dbReference type="InterPro" id="IPR005467">
    <property type="entry name" value="His_kinase_dom"/>
</dbReference>
<dbReference type="CDD" id="cd00082">
    <property type="entry name" value="HisKA"/>
    <property type="match status" value="1"/>
</dbReference>
<dbReference type="EC" id="2.7.13.3" evidence="2"/>
<reference evidence="8" key="1">
    <citation type="journal article" date="2019" name="Int. J. Syst. Evol. Microbiol.">
        <title>The Global Catalogue of Microorganisms (GCM) 10K type strain sequencing project: providing services to taxonomists for standard genome sequencing and annotation.</title>
        <authorList>
            <consortium name="The Broad Institute Genomics Platform"/>
            <consortium name="The Broad Institute Genome Sequencing Center for Infectious Disease"/>
            <person name="Wu L."/>
            <person name="Ma J."/>
        </authorList>
    </citation>
    <scope>NUCLEOTIDE SEQUENCE [LARGE SCALE GENOMIC DNA]</scope>
    <source>
        <strain evidence="8">CGMCC 1.6375</strain>
    </source>
</reference>
<dbReference type="PANTHER" id="PTHR43547">
    <property type="entry name" value="TWO-COMPONENT HISTIDINE KINASE"/>
    <property type="match status" value="1"/>
</dbReference>
<sequence length="1033" mass="117641">MRLLFIVFCHVLLSTSAPAHTENPKYTVRHYTSDNGLPQNSVRAITQDADGFLWLATDQGIVRFDGYTFVTLDKRYFGLSASAFMSFAKDLEGRKGRLYALSYEQAHVRLADGRAVLDKNVLKGRIKGLLKPWKGVYDPSYSMGLPDRWQQRWIPTHCIFQLPGSQGDFFMWQRGGSIDLYLNWKLKKRRNAQLATHSGLFRMGRNLYHDDHAGQIRLLESASVDIGSPQTVRLSPARTWHDLPDLQKPYTVYAEDFSGSAFIYQDKKLYTLSERGPGELVSTFLIEGFDFQKENVTSVWFDRQNRRIYLGTLTSGLYICDIHAFETVALVDNAAEANIFYAQVPFSDSTLLTPSFHVLGKRPDGRSLSYLLPGPPERNAMHRYGLVRDRTGDIWAMKDSILYRFDRTGRTIKSKWTDCGEISHIYEDVTGRIWLGTRFDGLRYIDPREPGMPLHTFTRKIERISFMQSEGRSILWVGTAVGLYKVNLARETIALIPNTSQYYIRSVLVQRAGELWFTTYEHGFFLLQKNKLTRMPLDKNLSLAHAHCIVSDQKGFFWLPTNQGLFRVMRSDLLNFPVHRDSTRLFYYHYSKQDGFRTNEFNGGCQPCAVRLRNGYFSLPSIDGLVFFKPEQIPLDVPSSKIFIDRIEADSKIIPLSGPSISLPGVSDLKVFISSPYLGNRQNQQLYYTVDADDSDKELWHPIESESQSVHLSNLTSGTYMLKIRKHVGFGAHAERLTTLRIVIPQQWYETWPFKVLVVMAAIAAVYFYFKNRLRKADRLNRILESRVSEKTRNLQDTLSALRTSEQELTRQTRLQMHLIASISHDIRSPLRSIEFASSRLPSLIRKGEFLLAENVGTSVNESSGKILRLLENMVVYVKSQVSGGSVSYHDIAARQLVDDVAVIFKEAFAMRQNIFTNEIPESLSVRSNQQLLKIILHNLIDNANKFTWEGHIRVTANEDGGITTFTVSDTGPGLPDAILTWFNDGNTAYLGSPDGELKGIGLVIVRELAELLQLKIRAASIFGAEFSVRFGK</sequence>
<keyword evidence="4" id="KW-0812">Transmembrane</keyword>
<proteinExistence type="predicted"/>
<evidence type="ECO:0000313" key="7">
    <source>
        <dbReference type="EMBL" id="GGM96312.1"/>
    </source>
</evidence>
<dbReference type="RefSeq" id="WP_084599958.1">
    <property type="nucleotide sequence ID" value="NZ_BMLI01000001.1"/>
</dbReference>
<dbReference type="InterPro" id="IPR003661">
    <property type="entry name" value="HisK_dim/P_dom"/>
</dbReference>
<dbReference type="CDD" id="cd00075">
    <property type="entry name" value="HATPase"/>
    <property type="match status" value="1"/>
</dbReference>
<feature type="chain" id="PRO_5045039878" description="histidine kinase" evidence="5">
    <location>
        <begin position="20"/>
        <end position="1033"/>
    </location>
</feature>
<keyword evidence="5" id="KW-0732">Signal</keyword>
<dbReference type="InterPro" id="IPR003594">
    <property type="entry name" value="HATPase_dom"/>
</dbReference>
<keyword evidence="4" id="KW-0472">Membrane</keyword>
<keyword evidence="3" id="KW-0597">Phosphoprotein</keyword>
<dbReference type="InterPro" id="IPR015943">
    <property type="entry name" value="WD40/YVTN_repeat-like_dom_sf"/>
</dbReference>
<evidence type="ECO:0000313" key="8">
    <source>
        <dbReference type="Proteomes" id="UP000632339"/>
    </source>
</evidence>
<evidence type="ECO:0000259" key="6">
    <source>
        <dbReference type="PROSITE" id="PS50109"/>
    </source>
</evidence>
<dbReference type="Pfam" id="PF02518">
    <property type="entry name" value="HATPase_c"/>
    <property type="match status" value="1"/>
</dbReference>
<dbReference type="PANTHER" id="PTHR43547:SF2">
    <property type="entry name" value="HYBRID SIGNAL TRANSDUCTION HISTIDINE KINASE C"/>
    <property type="match status" value="1"/>
</dbReference>
<name>A0ABQ2I0N1_9BACT</name>
<comment type="caution">
    <text evidence="7">The sequence shown here is derived from an EMBL/GenBank/DDBJ whole genome shotgun (WGS) entry which is preliminary data.</text>
</comment>
<protein>
    <recommendedName>
        <fullName evidence="2">histidine kinase</fullName>
        <ecNumber evidence="2">2.7.13.3</ecNumber>
    </recommendedName>
</protein>
<dbReference type="Gene3D" id="2.60.40.10">
    <property type="entry name" value="Immunoglobulins"/>
    <property type="match status" value="1"/>
</dbReference>
<evidence type="ECO:0000256" key="2">
    <source>
        <dbReference type="ARBA" id="ARBA00012438"/>
    </source>
</evidence>
<feature type="domain" description="Histidine kinase" evidence="6">
    <location>
        <begin position="822"/>
        <end position="1033"/>
    </location>
</feature>
<organism evidence="7 8">
    <name type="scientific">Dyadobacter beijingensis</name>
    <dbReference type="NCBI Taxonomy" id="365489"/>
    <lineage>
        <taxon>Bacteria</taxon>
        <taxon>Pseudomonadati</taxon>
        <taxon>Bacteroidota</taxon>
        <taxon>Cytophagia</taxon>
        <taxon>Cytophagales</taxon>
        <taxon>Spirosomataceae</taxon>
        <taxon>Dyadobacter</taxon>
    </lineage>
</organism>
<dbReference type="InterPro" id="IPR036890">
    <property type="entry name" value="HATPase_C_sf"/>
</dbReference>
<evidence type="ECO:0000256" key="5">
    <source>
        <dbReference type="SAM" id="SignalP"/>
    </source>
</evidence>
<dbReference type="SUPFAM" id="SSF63829">
    <property type="entry name" value="Calcium-dependent phosphotriesterase"/>
    <property type="match status" value="1"/>
</dbReference>
<dbReference type="Proteomes" id="UP000632339">
    <property type="component" value="Unassembled WGS sequence"/>
</dbReference>
<dbReference type="Gene3D" id="3.30.565.10">
    <property type="entry name" value="Histidine kinase-like ATPase, C-terminal domain"/>
    <property type="match status" value="1"/>
</dbReference>
<dbReference type="SMART" id="SM00387">
    <property type="entry name" value="HATPase_c"/>
    <property type="match status" value="1"/>
</dbReference>
<evidence type="ECO:0000256" key="4">
    <source>
        <dbReference type="SAM" id="Phobius"/>
    </source>
</evidence>
<dbReference type="InterPro" id="IPR011110">
    <property type="entry name" value="Reg_prop"/>
</dbReference>
<evidence type="ECO:0000256" key="3">
    <source>
        <dbReference type="ARBA" id="ARBA00022553"/>
    </source>
</evidence>